<evidence type="ECO:0000313" key="3">
    <source>
        <dbReference type="Proteomes" id="UP001311799"/>
    </source>
</evidence>
<dbReference type="InterPro" id="IPR019510">
    <property type="entry name" value="AKAP7-like_phosphoesterase"/>
</dbReference>
<organism evidence="2 3">
    <name type="scientific">Cryptosporidium xiaoi</name>
    <dbReference type="NCBI Taxonomy" id="659607"/>
    <lineage>
        <taxon>Eukaryota</taxon>
        <taxon>Sar</taxon>
        <taxon>Alveolata</taxon>
        <taxon>Apicomplexa</taxon>
        <taxon>Conoidasida</taxon>
        <taxon>Coccidia</taxon>
        <taxon>Eucoccidiorida</taxon>
        <taxon>Eimeriorina</taxon>
        <taxon>Cryptosporidiidae</taxon>
        <taxon>Cryptosporidium</taxon>
    </lineage>
</organism>
<protein>
    <recommendedName>
        <fullName evidence="1">A-kinase anchor protein 7-like phosphoesterase domain-containing protein</fullName>
    </recommendedName>
</protein>
<dbReference type="PANTHER" id="PTHR13360">
    <property type="entry name" value="ACTIVATING SIGNAL COINTEGRATOR 1 COMPLEX SUBUNIT 1"/>
    <property type="match status" value="1"/>
</dbReference>
<gene>
    <name evidence="2" type="ORF">RS030_203229</name>
</gene>
<dbReference type="GO" id="GO:0005634">
    <property type="term" value="C:nucleus"/>
    <property type="evidence" value="ECO:0007669"/>
    <property type="project" value="TreeGrafter"/>
</dbReference>
<dbReference type="GO" id="GO:0006307">
    <property type="term" value="P:DNA alkylation repair"/>
    <property type="evidence" value="ECO:0007669"/>
    <property type="project" value="InterPro"/>
</dbReference>
<dbReference type="AlphaFoldDB" id="A0AAV9XXL7"/>
<dbReference type="Pfam" id="PF10469">
    <property type="entry name" value="AKAP7_NLS"/>
    <property type="match status" value="1"/>
</dbReference>
<dbReference type="InterPro" id="IPR009210">
    <property type="entry name" value="ASCC1"/>
</dbReference>
<dbReference type="EMBL" id="JAWDEY010000012">
    <property type="protein sequence ID" value="KAK6589436.1"/>
    <property type="molecule type" value="Genomic_DNA"/>
</dbReference>
<keyword evidence="3" id="KW-1185">Reference proteome</keyword>
<reference evidence="2 3" key="1">
    <citation type="submission" date="2023-10" db="EMBL/GenBank/DDBJ databases">
        <title>Comparative genomics analysis reveals potential genetic determinants of host preference in Cryptosporidium xiaoi.</title>
        <authorList>
            <person name="Xiao L."/>
            <person name="Li J."/>
        </authorList>
    </citation>
    <scope>NUCLEOTIDE SEQUENCE [LARGE SCALE GENOMIC DNA]</scope>
    <source>
        <strain evidence="2 3">52996</strain>
    </source>
</reference>
<dbReference type="Gene3D" id="3.90.1140.10">
    <property type="entry name" value="Cyclic phosphodiesterase"/>
    <property type="match status" value="1"/>
</dbReference>
<sequence length="442" mass="50762">MESYKSSEIKDCVHSIETDFSDFPLNYITVSREFISDEIETLDNDLNFPPKYSKILEVDENEKLKVKSIGYENEMIIEHVDLNAISKINLRKFRSMIYTKKVEVNKSEQNDESHSDFSDDDDDFSNNNIKTNRIKINDAYCMDELEFSEEIGKKSDKSTINGFSINNDIIELKYNKNPTHFISLTFNKYSNELISGFRIFKKTILNSVDFGNEINTSYFISEHNLHITLGLVRIDNSMDFLNCKNALLQLKETKEFSDLTEISSKVKGFPIIIQGLSCFGSSNKTKVVYGKLHEKNKVVILKRLWNRLCKILVDNKVSVTISESNNSISHNEDDKDNIIAINDKALEIFEILKHSFNPHVTFINTKYGSSGGKHRTTFDSSKLKQVFSNKKFGTGYISGIELNELSKHNFSEENTKLKLKDNNNDSVSSCKKYNSIFSVELI</sequence>
<feature type="domain" description="A-kinase anchor protein 7-like phosphoesterase" evidence="1">
    <location>
        <begin position="178"/>
        <end position="408"/>
    </location>
</feature>
<dbReference type="Proteomes" id="UP001311799">
    <property type="component" value="Unassembled WGS sequence"/>
</dbReference>
<evidence type="ECO:0000313" key="2">
    <source>
        <dbReference type="EMBL" id="KAK6589436.1"/>
    </source>
</evidence>
<dbReference type="GO" id="GO:0006355">
    <property type="term" value="P:regulation of DNA-templated transcription"/>
    <property type="evidence" value="ECO:0007669"/>
    <property type="project" value="TreeGrafter"/>
</dbReference>
<comment type="caution">
    <text evidence="2">The sequence shown here is derived from an EMBL/GenBank/DDBJ whole genome shotgun (WGS) entry which is preliminary data.</text>
</comment>
<evidence type="ECO:0000259" key="1">
    <source>
        <dbReference type="Pfam" id="PF10469"/>
    </source>
</evidence>
<dbReference type="PANTHER" id="PTHR13360:SF1">
    <property type="entry name" value="ACTIVATING SIGNAL COINTEGRATOR 1 COMPLEX SUBUNIT 1"/>
    <property type="match status" value="1"/>
</dbReference>
<name>A0AAV9XXL7_9CRYT</name>
<proteinExistence type="predicted"/>
<accession>A0AAV9XXL7</accession>